<dbReference type="Gene3D" id="3.10.450.60">
    <property type="match status" value="1"/>
</dbReference>
<comment type="pathway">
    <text evidence="2">Lipid metabolism.</text>
</comment>
<evidence type="ECO:0000259" key="14">
    <source>
        <dbReference type="PROSITE" id="PS50095"/>
    </source>
</evidence>
<feature type="binding site" evidence="10">
    <location>
        <position position="670"/>
    </location>
    <ligand>
        <name>Fe cation</name>
        <dbReference type="ChEBI" id="CHEBI:24875"/>
        <note>catalytic</note>
    </ligand>
</feature>
<dbReference type="GO" id="GO:0005737">
    <property type="term" value="C:cytoplasm"/>
    <property type="evidence" value="ECO:0007669"/>
    <property type="project" value="UniProtKB-SubCell"/>
</dbReference>
<evidence type="ECO:0000256" key="4">
    <source>
        <dbReference type="ARBA" id="ARBA00022490"/>
    </source>
</evidence>
<dbReference type="GO" id="GO:0016702">
    <property type="term" value="F:oxidoreductase activity, acting on single donors with incorporation of molecular oxygen, incorporation of two atoms of oxygen"/>
    <property type="evidence" value="ECO:0007669"/>
    <property type="project" value="InterPro"/>
</dbReference>
<evidence type="ECO:0000256" key="6">
    <source>
        <dbReference type="ARBA" id="ARBA00022964"/>
    </source>
</evidence>
<feature type="domain" description="Lipoxygenase" evidence="15">
    <location>
        <begin position="119"/>
        <end position="670"/>
    </location>
</feature>
<keyword evidence="9" id="KW-0443">Lipid metabolism</keyword>
<evidence type="ECO:0000256" key="8">
    <source>
        <dbReference type="ARBA" id="ARBA00023004"/>
    </source>
</evidence>
<dbReference type="PANTHER" id="PTHR11771">
    <property type="entry name" value="LIPOXYGENASE"/>
    <property type="match status" value="1"/>
</dbReference>
<dbReference type="Proteomes" id="UP000812440">
    <property type="component" value="Chromosome 2"/>
</dbReference>
<dbReference type="AlphaFoldDB" id="A0A8T2KFH4"/>
<dbReference type="PRINTS" id="PR00087">
    <property type="entry name" value="LIPOXYGENASE"/>
</dbReference>
<evidence type="ECO:0000259" key="15">
    <source>
        <dbReference type="PROSITE" id="PS51393"/>
    </source>
</evidence>
<dbReference type="InterPro" id="IPR001024">
    <property type="entry name" value="PLAT/LH2_dom"/>
</dbReference>
<keyword evidence="17" id="KW-1185">Reference proteome</keyword>
<evidence type="ECO:0000256" key="2">
    <source>
        <dbReference type="ARBA" id="ARBA00005189"/>
    </source>
</evidence>
<dbReference type="Pfam" id="PF00305">
    <property type="entry name" value="Lipoxygenase"/>
    <property type="match status" value="1"/>
</dbReference>
<dbReference type="CDD" id="cd01753">
    <property type="entry name" value="PLAT_LOX"/>
    <property type="match status" value="1"/>
</dbReference>
<dbReference type="SUPFAM" id="SSF49723">
    <property type="entry name" value="Lipase/lipooxygenase domain (PLAT/LH2 domain)"/>
    <property type="match status" value="1"/>
</dbReference>
<dbReference type="PROSITE" id="PS50095">
    <property type="entry name" value="PLAT"/>
    <property type="match status" value="1"/>
</dbReference>
<evidence type="ECO:0000256" key="9">
    <source>
        <dbReference type="ARBA" id="ARBA00023098"/>
    </source>
</evidence>
<reference evidence="16" key="1">
    <citation type="thesis" date="2020" institute="ProQuest LLC" country="789 East Eisenhower Parkway, Ann Arbor, MI, USA">
        <title>Comparative Genomics and Chromosome Evolution.</title>
        <authorList>
            <person name="Mudd A.B."/>
        </authorList>
    </citation>
    <scope>NUCLEOTIDE SEQUENCE</scope>
    <source>
        <strain evidence="16">Female2</strain>
        <tissue evidence="16">Blood</tissue>
    </source>
</reference>
<sequence>MVVYKVEITTGSEWFAGTMDYIYAALIGSNGETTKQRLNHSGRDFCTGSVDEYDISSDIDLGTIQLIRLYKERYLCFPEDAWFCNSIKVTCPNGDFYEFPFYRWISHFGTIEIQQGKGMILTNGTSPIIKEQRECELEAKRKTHSWKTYASGAPRCINVDNVLQLPPNDQFTFMKTVHFGYDLLSSDIGIKLKGYMDCKETWKDLNDIRRVFCLKRTANSDLVAELWKKDSFFGYQYLNGVNPVMIKKCQKIPENFPVTQDMVSSSLGSATNLQKEMQNGNLFLADYKILEGIPTNVINGEKQYLSAPLCLLWQSSYNEILPIAIQINQTPGEKNPIFLPSDPEWDWTLAKTWVRNAEFQVHEVITHLLHTHLFAEVFNMATTRNLPMGHPIYKLLIPHLRFTLEINTLARKQLIGSGGLFDQAVVTGNGGVPALMAKAMKSLTYSSLCLPDDLEDRGVQSVPNYYYRDDGIKIWNAMERYVSDIVHYYYESDEAVANDPELQTWVAEIFQEGFLSNKNSGIPSSFATRVEATKYLTMVIFACSAQHTAVNNGQFDFFAWMPNSPTTMRKPPPATKGTTTYQSFLETLPAVNTTATAMGTVAVLSFDPLDPRPVGCYRNSHFTEDAPKKFIQEFKEKISEISKHINERNEIMKLTYKYLDPNTMNCSVSI</sequence>
<keyword evidence="6" id="KW-0223">Dioxygenase</keyword>
<dbReference type="InterPro" id="IPR000907">
    <property type="entry name" value="LipOase"/>
</dbReference>
<feature type="binding site" evidence="10">
    <location>
        <position position="547"/>
    </location>
    <ligand>
        <name>Fe cation</name>
        <dbReference type="ChEBI" id="CHEBI:24875"/>
        <note>catalytic</note>
    </ligand>
</feature>
<feature type="binding site" evidence="11">
    <location>
        <position position="81"/>
    </location>
    <ligand>
        <name>Ca(2+)</name>
        <dbReference type="ChEBI" id="CHEBI:29108"/>
        <label>1</label>
    </ligand>
</feature>
<comment type="caution">
    <text evidence="13">Lacks conserved residue(s) required for the propagation of feature annotation.</text>
</comment>
<organism evidence="16 17">
    <name type="scientific">Hymenochirus boettgeri</name>
    <name type="common">Congo dwarf clawed frog</name>
    <dbReference type="NCBI Taxonomy" id="247094"/>
    <lineage>
        <taxon>Eukaryota</taxon>
        <taxon>Metazoa</taxon>
        <taxon>Chordata</taxon>
        <taxon>Craniata</taxon>
        <taxon>Vertebrata</taxon>
        <taxon>Euteleostomi</taxon>
        <taxon>Amphibia</taxon>
        <taxon>Batrachia</taxon>
        <taxon>Anura</taxon>
        <taxon>Pipoidea</taxon>
        <taxon>Pipidae</taxon>
        <taxon>Pipinae</taxon>
        <taxon>Hymenochirus</taxon>
    </lineage>
</organism>
<evidence type="ECO:0000256" key="12">
    <source>
        <dbReference type="PIRSR" id="PIRSR601885-3"/>
    </source>
</evidence>
<dbReference type="SMART" id="SM00308">
    <property type="entry name" value="LH2"/>
    <property type="match status" value="1"/>
</dbReference>
<dbReference type="OrthoDB" id="407298at2759"/>
<keyword evidence="8 10" id="KW-0408">Iron</keyword>
<comment type="caution">
    <text evidence="16">The sequence shown here is derived from an EMBL/GenBank/DDBJ whole genome shotgun (WGS) entry which is preliminary data.</text>
</comment>
<comment type="similarity">
    <text evidence="3">Belongs to the lipoxygenase family.</text>
</comment>
<evidence type="ECO:0000256" key="11">
    <source>
        <dbReference type="PIRSR" id="PIRSR601885-2"/>
    </source>
</evidence>
<evidence type="ECO:0000256" key="5">
    <source>
        <dbReference type="ARBA" id="ARBA00022723"/>
    </source>
</evidence>
<keyword evidence="7" id="KW-0560">Oxidoreductase</keyword>
<dbReference type="Pfam" id="PF01477">
    <property type="entry name" value="PLAT"/>
    <property type="match status" value="1"/>
</dbReference>
<feature type="binding site" evidence="11">
    <location>
        <position position="80"/>
    </location>
    <ligand>
        <name>Ca(2+)</name>
        <dbReference type="ChEBI" id="CHEBI:29108"/>
        <label>1</label>
    </ligand>
</feature>
<dbReference type="InterPro" id="IPR013819">
    <property type="entry name" value="LipOase_C"/>
</dbReference>
<dbReference type="PRINTS" id="PR00467">
    <property type="entry name" value="MAMLPOXGNASE"/>
</dbReference>
<feature type="domain" description="PLAT" evidence="14">
    <location>
        <begin position="2"/>
        <end position="119"/>
    </location>
</feature>
<dbReference type="GO" id="GO:0005506">
    <property type="term" value="F:iron ion binding"/>
    <property type="evidence" value="ECO:0007669"/>
    <property type="project" value="InterPro"/>
</dbReference>
<dbReference type="InterPro" id="IPR001885">
    <property type="entry name" value="LipOase_mml"/>
</dbReference>
<dbReference type="PROSITE" id="PS51393">
    <property type="entry name" value="LIPOXYGENASE_3"/>
    <property type="match status" value="1"/>
</dbReference>
<evidence type="ECO:0000256" key="3">
    <source>
        <dbReference type="ARBA" id="ARBA00009419"/>
    </source>
</evidence>
<accession>A0A8T2KFH4</accession>
<feature type="binding site" evidence="10">
    <location>
        <position position="372"/>
    </location>
    <ligand>
        <name>Fe cation</name>
        <dbReference type="ChEBI" id="CHEBI:24875"/>
        <note>catalytic</note>
    </ligand>
</feature>
<dbReference type="InterPro" id="IPR036392">
    <property type="entry name" value="PLAT/LH2_dom_sf"/>
</dbReference>
<evidence type="ECO:0000256" key="13">
    <source>
        <dbReference type="PROSITE-ProRule" id="PRU00152"/>
    </source>
</evidence>
<keyword evidence="4" id="KW-0963">Cytoplasm</keyword>
<dbReference type="Gene3D" id="2.60.60.20">
    <property type="entry name" value="PLAT/LH2 domain"/>
    <property type="match status" value="1"/>
</dbReference>
<evidence type="ECO:0000313" key="17">
    <source>
        <dbReference type="Proteomes" id="UP000812440"/>
    </source>
</evidence>
<dbReference type="GO" id="GO:0034440">
    <property type="term" value="P:lipid oxidation"/>
    <property type="evidence" value="ECO:0007669"/>
    <property type="project" value="InterPro"/>
</dbReference>
<feature type="binding site" evidence="10">
    <location>
        <position position="367"/>
    </location>
    <ligand>
        <name>Fe cation</name>
        <dbReference type="ChEBI" id="CHEBI:24875"/>
        <note>catalytic</note>
    </ligand>
</feature>
<dbReference type="Gene3D" id="1.20.245.10">
    <property type="entry name" value="Lipoxygenase-1, Domain 5"/>
    <property type="match status" value="1"/>
</dbReference>
<dbReference type="InterPro" id="IPR042062">
    <property type="entry name" value="PLAT_LOX_verte"/>
</dbReference>
<comment type="cofactor">
    <cofactor evidence="10">
        <name>Fe cation</name>
        <dbReference type="ChEBI" id="CHEBI:24875"/>
    </cofactor>
    <text evidence="10">Binds 1 Fe cation per subunit.</text>
</comment>
<keyword evidence="11" id="KW-0106">Calcium</keyword>
<feature type="binding site" evidence="11">
    <location>
        <position position="17"/>
    </location>
    <ligand>
        <name>Ca(2+)</name>
        <dbReference type="ChEBI" id="CHEBI:29108"/>
        <label>1</label>
    </ligand>
</feature>
<feature type="site" description="Essential for stabilizing binding to COTL1" evidence="12">
    <location>
        <position position="104"/>
    </location>
</feature>
<evidence type="ECO:0000256" key="7">
    <source>
        <dbReference type="ARBA" id="ARBA00023002"/>
    </source>
</evidence>
<protein>
    <submittedName>
        <fullName evidence="16">Uncharacterized protein</fullName>
    </submittedName>
</protein>
<comment type="subcellular location">
    <subcellularLocation>
        <location evidence="1">Cytoplasm</location>
    </subcellularLocation>
</comment>
<dbReference type="FunFam" id="1.20.245.10:FF:000001">
    <property type="entry name" value="Arachidonate 5-lipoxygenase a"/>
    <property type="match status" value="1"/>
</dbReference>
<evidence type="ECO:0000256" key="1">
    <source>
        <dbReference type="ARBA" id="ARBA00004496"/>
    </source>
</evidence>
<evidence type="ECO:0000256" key="10">
    <source>
        <dbReference type="PIRSR" id="PIRSR601885-1"/>
    </source>
</evidence>
<dbReference type="InterPro" id="IPR036226">
    <property type="entry name" value="LipOase_C_sf"/>
</dbReference>
<evidence type="ECO:0000313" key="16">
    <source>
        <dbReference type="EMBL" id="KAG8453146.1"/>
    </source>
</evidence>
<proteinExistence type="inferred from homology"/>
<dbReference type="EMBL" id="JAACNH010000002">
    <property type="protein sequence ID" value="KAG8453146.1"/>
    <property type="molecule type" value="Genomic_DNA"/>
</dbReference>
<gene>
    <name evidence="16" type="ORF">GDO86_004825</name>
</gene>
<name>A0A8T2KFH4_9PIPI</name>
<keyword evidence="5 10" id="KW-0479">Metal-binding</keyword>
<dbReference type="FunFam" id="2.60.60.20:FF:000002">
    <property type="entry name" value="Arachidonate 5-lipoxygenase a"/>
    <property type="match status" value="1"/>
</dbReference>
<dbReference type="SUPFAM" id="SSF48484">
    <property type="entry name" value="Lipoxigenase"/>
    <property type="match status" value="1"/>
</dbReference>